<dbReference type="PROSITE" id="PS51778">
    <property type="entry name" value="VAST"/>
    <property type="match status" value="1"/>
</dbReference>
<organism evidence="5 6">
    <name type="scientific">Thalassiosira pseudonana</name>
    <name type="common">Marine diatom</name>
    <name type="synonym">Cyclotella nana</name>
    <dbReference type="NCBI Taxonomy" id="35128"/>
    <lineage>
        <taxon>Eukaryota</taxon>
        <taxon>Sar</taxon>
        <taxon>Stramenopiles</taxon>
        <taxon>Ochrophyta</taxon>
        <taxon>Bacillariophyta</taxon>
        <taxon>Coscinodiscophyceae</taxon>
        <taxon>Thalassiosirophycidae</taxon>
        <taxon>Thalassiosirales</taxon>
        <taxon>Thalassiosiraceae</taxon>
        <taxon>Thalassiosira</taxon>
    </lineage>
</organism>
<dbReference type="STRING" id="35128.B8CDL4"/>
<protein>
    <recommendedName>
        <fullName evidence="4">VASt domain-containing protein</fullName>
    </recommendedName>
</protein>
<dbReference type="eggNOG" id="ENOG502T6HD">
    <property type="taxonomic scope" value="Eukaryota"/>
</dbReference>
<evidence type="ECO:0000313" key="6">
    <source>
        <dbReference type="Proteomes" id="UP000001449"/>
    </source>
</evidence>
<feature type="compositionally biased region" description="Polar residues" evidence="3">
    <location>
        <begin position="57"/>
        <end position="70"/>
    </location>
</feature>
<accession>B8CDL4</accession>
<evidence type="ECO:0000256" key="3">
    <source>
        <dbReference type="SAM" id="MobiDB-lite"/>
    </source>
</evidence>
<proteinExistence type="predicted"/>
<dbReference type="GO" id="GO:0016020">
    <property type="term" value="C:membrane"/>
    <property type="evidence" value="ECO:0007669"/>
    <property type="project" value="UniProtKB-SubCell"/>
</dbReference>
<name>B8CDL4_THAPS</name>
<dbReference type="InParanoid" id="B8CDL4"/>
<evidence type="ECO:0000313" key="5">
    <source>
        <dbReference type="EMBL" id="EED88622.1"/>
    </source>
</evidence>
<dbReference type="EMBL" id="CM000650">
    <property type="protein sequence ID" value="EED88622.1"/>
    <property type="molecule type" value="Genomic_DNA"/>
</dbReference>
<dbReference type="PANTHER" id="PTHR47666">
    <property type="entry name" value="PROTEIN VASCULAR ASSOCIATED DEATH 1, CHLOROPLASTIC"/>
    <property type="match status" value="1"/>
</dbReference>
<evidence type="ECO:0000256" key="1">
    <source>
        <dbReference type="ARBA" id="ARBA00004370"/>
    </source>
</evidence>
<dbReference type="PaxDb" id="35128-Thaps10224"/>
<dbReference type="Pfam" id="PF16016">
    <property type="entry name" value="VASt"/>
    <property type="match status" value="1"/>
</dbReference>
<feature type="domain" description="VASt" evidence="4">
    <location>
        <begin position="232"/>
        <end position="414"/>
    </location>
</feature>
<dbReference type="PANTHER" id="PTHR47666:SF1">
    <property type="entry name" value="PROTEIN VASCULAR ASSOCIATED DEATH 1, CHLOROPLASTIC"/>
    <property type="match status" value="1"/>
</dbReference>
<comment type="subcellular location">
    <subcellularLocation>
        <location evidence="1">Membrane</location>
    </subcellularLocation>
</comment>
<gene>
    <name evidence="5" type="ORF">THAPSDRAFT_10224</name>
</gene>
<dbReference type="KEGG" id="tps:THAPSDRAFT_10224"/>
<dbReference type="AlphaFoldDB" id="B8CDL4"/>
<feature type="compositionally biased region" description="Basic and acidic residues" evidence="3">
    <location>
        <begin position="29"/>
        <end position="46"/>
    </location>
</feature>
<sequence length="549" mass="60704">MEKDDDKKKRLHYGTNILHDVVGALAKLKHGDSGDADADQRHKDDGGVGGVPKSRLSRATSEPSNISSSQKEMKGITDDEITVDDLVGSSGGKNNVMESQTGIIFHKSYAFAAVYWRHRALPENGQFRVSKTTIEFEGIVGARIMLPLDTPGLKVEKASRMGGLVKDAFQVVVNSQEGETTYLFTTVLKKRGEVVDKIQAALGAAKEGHVSKDRTKQKAPLFRMPAEPKLQQMTIIGKQKIKGISINDYYEVAWSEGENCNKKQIYAPFLTSCGKNDVKVTPWEMGGEIVGDWCGEKYTQQRYVTFNFMKQTIGQTLVEVKHTQRCRRLGNDRCIVQMTLEMKGFPYSDCFVVEVRHVASRVGESDIIVEIGMSVRFLKSCLFEGKIKTNTGAETTKAQLELLRQTVEACKPFVKEATPGEDGEEDDEMDESVAAGDNVVGRSPIILPEAVVAVVRMILMVLLTLFGTYVKPFIQPELLNPLPPSSVDEALQDVRTRLDLLENVTLKSVSGKSKQVISRELKSIKQALDRIEDVSNSGKPSITVHETST</sequence>
<reference evidence="5 6" key="1">
    <citation type="journal article" date="2004" name="Science">
        <title>The genome of the diatom Thalassiosira pseudonana: ecology, evolution, and metabolism.</title>
        <authorList>
            <person name="Armbrust E.V."/>
            <person name="Berges J.A."/>
            <person name="Bowler C."/>
            <person name="Green B.R."/>
            <person name="Martinez D."/>
            <person name="Putnam N.H."/>
            <person name="Zhou S."/>
            <person name="Allen A.E."/>
            <person name="Apt K.E."/>
            <person name="Bechner M."/>
            <person name="Brzezinski M.A."/>
            <person name="Chaal B.K."/>
            <person name="Chiovitti A."/>
            <person name="Davis A.K."/>
            <person name="Demarest M.S."/>
            <person name="Detter J.C."/>
            <person name="Glavina T."/>
            <person name="Goodstein D."/>
            <person name="Hadi M.Z."/>
            <person name="Hellsten U."/>
            <person name="Hildebrand M."/>
            <person name="Jenkins B.D."/>
            <person name="Jurka J."/>
            <person name="Kapitonov V.V."/>
            <person name="Kroger N."/>
            <person name="Lau W.W."/>
            <person name="Lane T.W."/>
            <person name="Larimer F.W."/>
            <person name="Lippmeier J.C."/>
            <person name="Lucas S."/>
            <person name="Medina M."/>
            <person name="Montsant A."/>
            <person name="Obornik M."/>
            <person name="Parker M.S."/>
            <person name="Palenik B."/>
            <person name="Pazour G.J."/>
            <person name="Richardson P.M."/>
            <person name="Rynearson T.A."/>
            <person name="Saito M.A."/>
            <person name="Schwartz D.C."/>
            <person name="Thamatrakoln K."/>
            <person name="Valentin K."/>
            <person name="Vardi A."/>
            <person name="Wilkerson F.P."/>
            <person name="Rokhsar D.S."/>
        </authorList>
    </citation>
    <scope>NUCLEOTIDE SEQUENCE [LARGE SCALE GENOMIC DNA]</scope>
    <source>
        <strain evidence="5 6">CCMP1335</strain>
    </source>
</reference>
<keyword evidence="2" id="KW-0472">Membrane</keyword>
<dbReference type="RefSeq" id="XP_002294267.1">
    <property type="nucleotide sequence ID" value="XM_002294231.1"/>
</dbReference>
<dbReference type="HOGENOM" id="CLU_496549_0_0_1"/>
<feature type="region of interest" description="Disordered" evidence="3">
    <location>
        <begin position="29"/>
        <end position="79"/>
    </location>
</feature>
<keyword evidence="6" id="KW-1185">Reference proteome</keyword>
<dbReference type="OMA" id="DYYEVAW"/>
<dbReference type="Proteomes" id="UP000001449">
    <property type="component" value="Chromosome 15"/>
</dbReference>
<reference evidence="5 6" key="2">
    <citation type="journal article" date="2008" name="Nature">
        <title>The Phaeodactylum genome reveals the evolutionary history of diatom genomes.</title>
        <authorList>
            <person name="Bowler C."/>
            <person name="Allen A.E."/>
            <person name="Badger J.H."/>
            <person name="Grimwood J."/>
            <person name="Jabbari K."/>
            <person name="Kuo A."/>
            <person name="Maheswari U."/>
            <person name="Martens C."/>
            <person name="Maumus F."/>
            <person name="Otillar R.P."/>
            <person name="Rayko E."/>
            <person name="Salamov A."/>
            <person name="Vandepoele K."/>
            <person name="Beszteri B."/>
            <person name="Gruber A."/>
            <person name="Heijde M."/>
            <person name="Katinka M."/>
            <person name="Mock T."/>
            <person name="Valentin K."/>
            <person name="Verret F."/>
            <person name="Berges J.A."/>
            <person name="Brownlee C."/>
            <person name="Cadoret J.P."/>
            <person name="Chiovitti A."/>
            <person name="Choi C.J."/>
            <person name="Coesel S."/>
            <person name="De Martino A."/>
            <person name="Detter J.C."/>
            <person name="Durkin C."/>
            <person name="Falciatore A."/>
            <person name="Fournet J."/>
            <person name="Haruta M."/>
            <person name="Huysman M.J."/>
            <person name="Jenkins B.D."/>
            <person name="Jiroutova K."/>
            <person name="Jorgensen R.E."/>
            <person name="Joubert Y."/>
            <person name="Kaplan A."/>
            <person name="Kroger N."/>
            <person name="Kroth P.G."/>
            <person name="La Roche J."/>
            <person name="Lindquist E."/>
            <person name="Lommer M."/>
            <person name="Martin-Jezequel V."/>
            <person name="Lopez P.J."/>
            <person name="Lucas S."/>
            <person name="Mangogna M."/>
            <person name="McGinnis K."/>
            <person name="Medlin L.K."/>
            <person name="Montsant A."/>
            <person name="Oudot-Le Secq M.P."/>
            <person name="Napoli C."/>
            <person name="Obornik M."/>
            <person name="Parker M.S."/>
            <person name="Petit J.L."/>
            <person name="Porcel B.M."/>
            <person name="Poulsen N."/>
            <person name="Robison M."/>
            <person name="Rychlewski L."/>
            <person name="Rynearson T.A."/>
            <person name="Schmutz J."/>
            <person name="Shapiro H."/>
            <person name="Siaut M."/>
            <person name="Stanley M."/>
            <person name="Sussman M.R."/>
            <person name="Taylor A.R."/>
            <person name="Vardi A."/>
            <person name="von Dassow P."/>
            <person name="Vyverman W."/>
            <person name="Willis A."/>
            <person name="Wyrwicz L.S."/>
            <person name="Rokhsar D.S."/>
            <person name="Weissenbach J."/>
            <person name="Armbrust E.V."/>
            <person name="Green B.R."/>
            <person name="Van de Peer Y."/>
            <person name="Grigoriev I.V."/>
        </authorList>
    </citation>
    <scope>NUCLEOTIDE SEQUENCE [LARGE SCALE GENOMIC DNA]</scope>
    <source>
        <strain evidence="5 6">CCMP1335</strain>
    </source>
</reference>
<dbReference type="InterPro" id="IPR031968">
    <property type="entry name" value="VASt"/>
</dbReference>
<dbReference type="GeneID" id="7450273"/>
<evidence type="ECO:0000256" key="2">
    <source>
        <dbReference type="ARBA" id="ARBA00023136"/>
    </source>
</evidence>
<evidence type="ECO:0000259" key="4">
    <source>
        <dbReference type="PROSITE" id="PS51778"/>
    </source>
</evidence>